<comment type="caution">
    <text evidence="6">The sequence shown here is derived from an EMBL/GenBank/DDBJ whole genome shotgun (WGS) entry which is preliminary data.</text>
</comment>
<dbReference type="InterPro" id="IPR051553">
    <property type="entry name" value="Ran_GTPase-activating"/>
</dbReference>
<evidence type="ECO:0000313" key="7">
    <source>
        <dbReference type="Proteomes" id="UP000294003"/>
    </source>
</evidence>
<dbReference type="InterPro" id="IPR009091">
    <property type="entry name" value="RCC1/BLIP-II"/>
</dbReference>
<sequence>MSLKTRAKRVQAAPRDGDDHKSQHFSRPRSGAPSHHVVNAKGPTPPTASQSKKRQHVEDDGHALPSILKKTKIESARTSSSRPSGKLRAASLNNRHASKLTSPALLPSINQAPTNVLAVLVFGNGDAGELGLGPAEQEAARPRLNPFLDPDTPSALQIVQLDCGGMHTIALTKDSKIVTWGVNDNGALGRNSEWDGTLRDIDGDPEEEGELNPLESTPTPIPAHYFPPRTKFVQVAAGDSCSLALTDTGLVYGWGTFKSPEGREMFGYNVNGEIIKKQATPTLIGGLSRITQIACGANHALALDAEGVTWAWGCGEQNQLGRRLFGRRFMECLNPHPTEIRDVKYIASGEYHSFAIDKKDNAWAWGLNGFGQAGHAKAAGSDSVLLPYPMRIPALCGKGVICLDGGAHHSAAVTANGQCLVWGRLDGGQLGIGFTSEQLQDASLIRNDERNKPRICLHPTPVPGLGEVSFVACGTDHTIFIAKEGTAYATGFNSQGQLGLGDEDDDVMVARRIKSKAVKDKMLTWAGAGGQFSVIAVLSKSSGDN</sequence>
<dbReference type="Proteomes" id="UP000294003">
    <property type="component" value="Unassembled WGS sequence"/>
</dbReference>
<feature type="repeat" description="RCC1" evidence="3">
    <location>
        <begin position="307"/>
        <end position="359"/>
    </location>
</feature>
<dbReference type="InterPro" id="IPR000408">
    <property type="entry name" value="Reg_chr_condens"/>
</dbReference>
<feature type="compositionally biased region" description="Basic and acidic residues" evidence="4">
    <location>
        <begin position="193"/>
        <end position="202"/>
    </location>
</feature>
<feature type="repeat" description="RCC1" evidence="3">
    <location>
        <begin position="117"/>
        <end position="174"/>
    </location>
</feature>
<evidence type="ECO:0000256" key="3">
    <source>
        <dbReference type="PROSITE-ProRule" id="PRU00235"/>
    </source>
</evidence>
<feature type="repeat" description="RCC1" evidence="3">
    <location>
        <begin position="249"/>
        <end position="306"/>
    </location>
</feature>
<dbReference type="EMBL" id="QJNS01000219">
    <property type="protein sequence ID" value="RYO82344.1"/>
    <property type="molecule type" value="Genomic_DNA"/>
</dbReference>
<dbReference type="PRINTS" id="PR00633">
    <property type="entry name" value="RCCNDNSATION"/>
</dbReference>
<dbReference type="PANTHER" id="PTHR45982">
    <property type="entry name" value="REGULATOR OF CHROMOSOME CONDENSATION"/>
    <property type="match status" value="1"/>
</dbReference>
<dbReference type="PANTHER" id="PTHR45982:SF1">
    <property type="entry name" value="REGULATOR OF CHROMOSOME CONDENSATION"/>
    <property type="match status" value="1"/>
</dbReference>
<feature type="repeat" description="RCC1" evidence="3">
    <location>
        <begin position="360"/>
        <end position="416"/>
    </location>
</feature>
<feature type="region of interest" description="Disordered" evidence="4">
    <location>
        <begin position="193"/>
        <end position="221"/>
    </location>
</feature>
<dbReference type="PROSITE" id="PS00626">
    <property type="entry name" value="RCC1_2"/>
    <property type="match status" value="3"/>
</dbReference>
<evidence type="ECO:0000256" key="4">
    <source>
        <dbReference type="SAM" id="MobiDB-lite"/>
    </source>
</evidence>
<dbReference type="InterPro" id="IPR058923">
    <property type="entry name" value="RCC1-like_dom"/>
</dbReference>
<evidence type="ECO:0000256" key="1">
    <source>
        <dbReference type="ARBA" id="ARBA00022658"/>
    </source>
</evidence>
<dbReference type="Pfam" id="PF25390">
    <property type="entry name" value="WD40_RLD"/>
    <property type="match status" value="1"/>
</dbReference>
<keyword evidence="1" id="KW-0344">Guanine-nucleotide releasing factor</keyword>
<feature type="region of interest" description="Disordered" evidence="4">
    <location>
        <begin position="1"/>
        <end position="92"/>
    </location>
</feature>
<gene>
    <name evidence="6" type="ORF">DL762_006665</name>
</gene>
<reference evidence="6 7" key="1">
    <citation type="submission" date="2018-06" db="EMBL/GenBank/DDBJ databases">
        <title>Complete Genomes of Monosporascus.</title>
        <authorList>
            <person name="Robinson A.J."/>
            <person name="Natvig D.O."/>
        </authorList>
    </citation>
    <scope>NUCLEOTIDE SEQUENCE [LARGE SCALE GENOMIC DNA]</scope>
    <source>
        <strain evidence="6 7">CBS 609.92</strain>
    </source>
</reference>
<name>A0ABY0H5Q9_9PEZI</name>
<feature type="repeat" description="RCC1" evidence="3">
    <location>
        <begin position="485"/>
        <end position="539"/>
    </location>
</feature>
<dbReference type="Gene3D" id="2.130.10.30">
    <property type="entry name" value="Regulator of chromosome condensation 1/beta-lactamase-inhibitor protein II"/>
    <property type="match status" value="1"/>
</dbReference>
<proteinExistence type="predicted"/>
<feature type="repeat" description="RCC1" evidence="3">
    <location>
        <begin position="175"/>
        <end position="248"/>
    </location>
</feature>
<dbReference type="PROSITE" id="PS50012">
    <property type="entry name" value="RCC1_3"/>
    <property type="match status" value="7"/>
</dbReference>
<keyword evidence="7" id="KW-1185">Reference proteome</keyword>
<dbReference type="SUPFAM" id="SSF50985">
    <property type="entry name" value="RCC1/BLIP-II"/>
    <property type="match status" value="1"/>
</dbReference>
<keyword evidence="2" id="KW-0677">Repeat</keyword>
<accession>A0ABY0H5Q9</accession>
<evidence type="ECO:0000313" key="6">
    <source>
        <dbReference type="EMBL" id="RYO82344.1"/>
    </source>
</evidence>
<feature type="domain" description="RCC1-like" evidence="5">
    <location>
        <begin position="119"/>
        <end position="535"/>
    </location>
</feature>
<evidence type="ECO:0000256" key="2">
    <source>
        <dbReference type="ARBA" id="ARBA00022737"/>
    </source>
</evidence>
<protein>
    <recommendedName>
        <fullName evidence="5">RCC1-like domain-containing protein</fullName>
    </recommendedName>
</protein>
<evidence type="ECO:0000259" key="5">
    <source>
        <dbReference type="Pfam" id="PF25390"/>
    </source>
</evidence>
<organism evidence="6 7">
    <name type="scientific">Monosporascus cannonballus</name>
    <dbReference type="NCBI Taxonomy" id="155416"/>
    <lineage>
        <taxon>Eukaryota</taxon>
        <taxon>Fungi</taxon>
        <taxon>Dikarya</taxon>
        <taxon>Ascomycota</taxon>
        <taxon>Pezizomycotina</taxon>
        <taxon>Sordariomycetes</taxon>
        <taxon>Xylariomycetidae</taxon>
        <taxon>Xylariales</taxon>
        <taxon>Xylariales incertae sedis</taxon>
        <taxon>Monosporascus</taxon>
    </lineage>
</organism>
<feature type="repeat" description="RCC1" evidence="3">
    <location>
        <begin position="417"/>
        <end position="484"/>
    </location>
</feature>